<evidence type="ECO:0000313" key="1">
    <source>
        <dbReference type="EMBL" id="CAF2061873.1"/>
    </source>
</evidence>
<accession>A0A816QJB4</accession>
<proteinExistence type="predicted"/>
<sequence length="48" mass="5975">MCDVILVQLTRSLYYVYRFCICENRDSENKNILLLHVTVRYRYWETKL</sequence>
<name>A0A816QJB4_BRANA</name>
<dbReference type="EMBL" id="HG994370">
    <property type="protein sequence ID" value="CAF2061873.1"/>
    <property type="molecule type" value="Genomic_DNA"/>
</dbReference>
<protein>
    <submittedName>
        <fullName evidence="1">(rape) hypothetical protein</fullName>
    </submittedName>
</protein>
<organism evidence="1">
    <name type="scientific">Brassica napus</name>
    <name type="common">Rape</name>
    <dbReference type="NCBI Taxonomy" id="3708"/>
    <lineage>
        <taxon>Eukaryota</taxon>
        <taxon>Viridiplantae</taxon>
        <taxon>Streptophyta</taxon>
        <taxon>Embryophyta</taxon>
        <taxon>Tracheophyta</taxon>
        <taxon>Spermatophyta</taxon>
        <taxon>Magnoliopsida</taxon>
        <taxon>eudicotyledons</taxon>
        <taxon>Gunneridae</taxon>
        <taxon>Pentapetalae</taxon>
        <taxon>rosids</taxon>
        <taxon>malvids</taxon>
        <taxon>Brassicales</taxon>
        <taxon>Brassicaceae</taxon>
        <taxon>Brassiceae</taxon>
        <taxon>Brassica</taxon>
    </lineage>
</organism>
<dbReference type="Proteomes" id="UP001295469">
    <property type="component" value="Chromosome C06"/>
</dbReference>
<dbReference type="AlphaFoldDB" id="A0A816QJB4"/>
<reference evidence="1" key="1">
    <citation type="submission" date="2021-01" db="EMBL/GenBank/DDBJ databases">
        <authorList>
            <consortium name="Genoscope - CEA"/>
            <person name="William W."/>
        </authorList>
    </citation>
    <scope>NUCLEOTIDE SEQUENCE</scope>
</reference>
<gene>
    <name evidence="1" type="ORF">DARMORV10_C06P36480.1</name>
</gene>